<organism evidence="1">
    <name type="scientific">marine sediment metagenome</name>
    <dbReference type="NCBI Taxonomy" id="412755"/>
    <lineage>
        <taxon>unclassified sequences</taxon>
        <taxon>metagenomes</taxon>
        <taxon>ecological metagenomes</taxon>
    </lineage>
</organism>
<accession>X1HE64</accession>
<gene>
    <name evidence="1" type="ORF">S03H2_46932</name>
</gene>
<name>X1HE64_9ZZZZ</name>
<proteinExistence type="predicted"/>
<sequence length="83" mass="9306">ALALFIDLSGLEPPSVIRDLDYLRAYLEVEERLIQNIPPIIAFITSPFIDYHKANCVFLDICDRLARARAEAACAVIWEKGAS</sequence>
<evidence type="ECO:0000313" key="1">
    <source>
        <dbReference type="EMBL" id="GAH67707.1"/>
    </source>
</evidence>
<protein>
    <submittedName>
        <fullName evidence="1">Uncharacterized protein</fullName>
    </submittedName>
</protein>
<feature type="non-terminal residue" evidence="1">
    <location>
        <position position="1"/>
    </location>
</feature>
<dbReference type="AlphaFoldDB" id="X1HE64"/>
<dbReference type="EMBL" id="BARU01029505">
    <property type="protein sequence ID" value="GAH67707.1"/>
    <property type="molecule type" value="Genomic_DNA"/>
</dbReference>
<reference evidence="1" key="1">
    <citation type="journal article" date="2014" name="Front. Microbiol.">
        <title>High frequency of phylogenetically diverse reductive dehalogenase-homologous genes in deep subseafloor sedimentary metagenomes.</title>
        <authorList>
            <person name="Kawai M."/>
            <person name="Futagami T."/>
            <person name="Toyoda A."/>
            <person name="Takaki Y."/>
            <person name="Nishi S."/>
            <person name="Hori S."/>
            <person name="Arai W."/>
            <person name="Tsubouchi T."/>
            <person name="Morono Y."/>
            <person name="Uchiyama I."/>
            <person name="Ito T."/>
            <person name="Fujiyama A."/>
            <person name="Inagaki F."/>
            <person name="Takami H."/>
        </authorList>
    </citation>
    <scope>NUCLEOTIDE SEQUENCE</scope>
    <source>
        <strain evidence="1">Expedition CK06-06</strain>
    </source>
</reference>
<comment type="caution">
    <text evidence="1">The sequence shown here is derived from an EMBL/GenBank/DDBJ whole genome shotgun (WGS) entry which is preliminary data.</text>
</comment>